<organism evidence="1 2">
    <name type="scientific">Cuspidothrix issatschenkoi CHARLIE-1</name>
    <dbReference type="NCBI Taxonomy" id="2052836"/>
    <lineage>
        <taxon>Bacteria</taxon>
        <taxon>Bacillati</taxon>
        <taxon>Cyanobacteriota</taxon>
        <taxon>Cyanophyceae</taxon>
        <taxon>Nostocales</taxon>
        <taxon>Aphanizomenonaceae</taxon>
        <taxon>Cuspidothrix</taxon>
    </lineage>
</organism>
<gene>
    <name evidence="1" type="ORF">CUN59_03345</name>
</gene>
<sequence length="289" mass="32831">MKSNNVKLLQQLAKFTADLEFPWSDSDYPIYPFLWEREVSGEFTIENLFRSVTPQFEPYEEGGKILKTANLEDYLKQVWQKTPKHQKAIELLKNNTLSLEVAEIRSLDNPPDTFKILLGQTKSGEWIGIAPQIPADFEEYTPTGDMIIGEPLLPIYLPQTATNFELLNKLEPLLADLDFCEINLLGGFTDTGFILRFGETRESMFNNLLDAIGFARTFPFQKLTPDTDSEDDFEEEYMEATQGIDDLLQSNLTNLHTYLFGIGCCYNIYFIGQTPDGDVAGVVSMAVWS</sequence>
<dbReference type="OrthoDB" id="574253at2"/>
<dbReference type="InterPro" id="IPR036587">
    <property type="entry name" value="NucleaseA_inhib-like_sf"/>
</dbReference>
<keyword evidence="2" id="KW-1185">Reference proteome</keyword>
<dbReference type="SUPFAM" id="SSF82602">
    <property type="entry name" value="Nuclease A inhibitor (NuiA)"/>
    <property type="match status" value="1"/>
</dbReference>
<name>A0A2S6CY59_9CYAN</name>
<dbReference type="Proteomes" id="UP000239589">
    <property type="component" value="Unassembled WGS sequence"/>
</dbReference>
<dbReference type="EMBL" id="PGEM01000024">
    <property type="protein sequence ID" value="PPJ64686.1"/>
    <property type="molecule type" value="Genomic_DNA"/>
</dbReference>
<reference evidence="1 2" key="1">
    <citation type="submission" date="2018-02" db="EMBL/GenBank/DDBJ databases">
        <title>Discovery of a pederin family compound in a non-symbiotic bloom-forming cyanobacterium.</title>
        <authorList>
            <person name="Kust A."/>
            <person name="Mares J."/>
            <person name="Jokela J."/>
            <person name="Urajova P."/>
            <person name="Hajek J."/>
            <person name="Saurav K."/>
            <person name="Voracova K."/>
            <person name="Fewer D.P."/>
            <person name="Haapaniemi E."/>
            <person name="Permi P."/>
            <person name="Rehakova K."/>
            <person name="Sivonen K."/>
            <person name="Hrouzek P."/>
        </authorList>
    </citation>
    <scope>NUCLEOTIDE SEQUENCE [LARGE SCALE GENOMIC DNA]</scope>
    <source>
        <strain evidence="1 2">CHARLIE-1</strain>
    </source>
</reference>
<evidence type="ECO:0000313" key="2">
    <source>
        <dbReference type="Proteomes" id="UP000239589"/>
    </source>
</evidence>
<dbReference type="Pfam" id="PF07924">
    <property type="entry name" value="NuiA"/>
    <property type="match status" value="2"/>
</dbReference>
<evidence type="ECO:0000313" key="1">
    <source>
        <dbReference type="EMBL" id="PPJ64686.1"/>
    </source>
</evidence>
<protein>
    <submittedName>
        <fullName evidence="1">Uncharacterized protein</fullName>
    </submittedName>
</protein>
<comment type="caution">
    <text evidence="1">The sequence shown here is derived from an EMBL/GenBank/DDBJ whole genome shotgun (WGS) entry which is preliminary data.</text>
</comment>
<proteinExistence type="predicted"/>
<dbReference type="RefSeq" id="WP_104386496.1">
    <property type="nucleotide sequence ID" value="NZ_PGEM01000024.1"/>
</dbReference>
<accession>A0A2S6CY59</accession>
<dbReference type="Gene3D" id="3.40.1460.10">
    <property type="entry name" value="Nuclease A inhibitor-like"/>
    <property type="match status" value="2"/>
</dbReference>
<dbReference type="InterPro" id="IPR012489">
    <property type="entry name" value="NucleaseA_inhib-like"/>
</dbReference>
<dbReference type="AlphaFoldDB" id="A0A2S6CY59"/>